<feature type="compositionally biased region" description="Polar residues" evidence="1">
    <location>
        <begin position="60"/>
        <end position="71"/>
    </location>
</feature>
<protein>
    <submittedName>
        <fullName evidence="2">Uncharacterized protein</fullName>
    </submittedName>
</protein>
<accession>A0AAW0UYI1</accession>
<name>A0AAW0UYI1_SCYPA</name>
<dbReference type="AlphaFoldDB" id="A0AAW0UYI1"/>
<gene>
    <name evidence="2" type="ORF">O3P69_001404</name>
</gene>
<organism evidence="2 3">
    <name type="scientific">Scylla paramamosain</name>
    <name type="common">Mud crab</name>
    <dbReference type="NCBI Taxonomy" id="85552"/>
    <lineage>
        <taxon>Eukaryota</taxon>
        <taxon>Metazoa</taxon>
        <taxon>Ecdysozoa</taxon>
        <taxon>Arthropoda</taxon>
        <taxon>Crustacea</taxon>
        <taxon>Multicrustacea</taxon>
        <taxon>Malacostraca</taxon>
        <taxon>Eumalacostraca</taxon>
        <taxon>Eucarida</taxon>
        <taxon>Decapoda</taxon>
        <taxon>Pleocyemata</taxon>
        <taxon>Brachyura</taxon>
        <taxon>Eubrachyura</taxon>
        <taxon>Portunoidea</taxon>
        <taxon>Portunidae</taxon>
        <taxon>Portuninae</taxon>
        <taxon>Scylla</taxon>
    </lineage>
</organism>
<feature type="region of interest" description="Disordered" evidence="1">
    <location>
        <begin position="1"/>
        <end position="71"/>
    </location>
</feature>
<comment type="caution">
    <text evidence="2">The sequence shown here is derived from an EMBL/GenBank/DDBJ whole genome shotgun (WGS) entry which is preliminary data.</text>
</comment>
<evidence type="ECO:0000313" key="2">
    <source>
        <dbReference type="EMBL" id="KAK8404765.1"/>
    </source>
</evidence>
<dbReference type="EMBL" id="JARAKH010000003">
    <property type="protein sequence ID" value="KAK8404765.1"/>
    <property type="molecule type" value="Genomic_DNA"/>
</dbReference>
<evidence type="ECO:0000256" key="1">
    <source>
        <dbReference type="SAM" id="MobiDB-lite"/>
    </source>
</evidence>
<reference evidence="2 3" key="1">
    <citation type="submission" date="2023-03" db="EMBL/GenBank/DDBJ databases">
        <title>High-quality genome of Scylla paramamosain provides insights in environmental adaptation.</title>
        <authorList>
            <person name="Zhang L."/>
        </authorList>
    </citation>
    <scope>NUCLEOTIDE SEQUENCE [LARGE SCALE GENOMIC DNA]</scope>
    <source>
        <strain evidence="2">LZ_2023a</strain>
        <tissue evidence="2">Muscle</tissue>
    </source>
</reference>
<proteinExistence type="predicted"/>
<sequence>METLETRPLPQLSPLIHTSKSGSKEGGGGVEGGSDASPTHQLGKQAYGPADSRERDSGSLAGTKSEATSWTVPEVKVTSELGPGRCVWLSETAHSHTPLGNNCEAFVH</sequence>
<dbReference type="Proteomes" id="UP001487740">
    <property type="component" value="Unassembled WGS sequence"/>
</dbReference>
<keyword evidence="3" id="KW-1185">Reference proteome</keyword>
<evidence type="ECO:0000313" key="3">
    <source>
        <dbReference type="Proteomes" id="UP001487740"/>
    </source>
</evidence>